<keyword evidence="5" id="KW-0862">Zinc</keyword>
<dbReference type="InterPro" id="IPR000315">
    <property type="entry name" value="Znf_B-box"/>
</dbReference>
<feature type="repeat" description="NHL" evidence="8">
    <location>
        <begin position="619"/>
        <end position="659"/>
    </location>
</feature>
<dbReference type="PROSITE" id="PS50119">
    <property type="entry name" value="ZF_BBOX"/>
    <property type="match status" value="2"/>
</dbReference>
<dbReference type="InterPro" id="IPR018957">
    <property type="entry name" value="Znf_C3HC4_RING-type"/>
</dbReference>
<protein>
    <recommendedName>
        <fullName evidence="14">RING-type domain-containing protein</fullName>
    </recommendedName>
</protein>
<sequence length="1100" mass="123622">MATVKDEKYSPQSLECPICKNIFSDPKILQCLHSFCRKCLESYDVIGAGTNSIVCPLCRKLTPIPSEGVHILPNNFLLTNALDHLSVKSSKEYTLHCTNCEDEAAATSRCLECAEFLCSNCVLAHRRIRVTKDHRILSLDTLQADKQTLHRPSFCGQHTDEMFMFYCVPCDCLICRECTILDHRGHKYTGLKEALEERKILIDERLKFCIEEKIPPVHDAVHEVKTMAAKLRARAEAVKSEICGTAEECVKRIVSRKQEILARVDALEQEKEAVLRHQQNQLETELFKYTSSRDFVENVVLHGNEVEIIQLRQLMLDRLDELNAIKLDYKEPEENDVIDYILDSEAVENVATTMGRVASSVTFTALCSARGLGTKSGKVGVESSFIVETKDRFGNTSVEGSHTCPLQVKVQAPEGFFLGNKVTNNGDGGWRVRYTPVTHGKHDLYVTIRGREVEGSPFSVNVVEGIDYTKVGPTFMKIGSQGTKSGEFKQPCSVITDQEGNIYVTDFVNCRVQKFDALGKHLQDFGSRGSKDGQFQNPCGIAVDTNGIIAVSDWDNHRVQLFSPEGKFIGKFGTKGPEDGKLNHPAGLALTKDGNLLVADKDNHRIQLFNMDGTHIMTFGSQGNEDGELNSPNHVAVTEDNSCLVTDTENNRIVKFDSSGKFHSSFGGKGSSDGQLDRPAGIAIDSEGFIIVGDFQNHRVQIFQPDGKFYATFGSEGDGEGEFKFPSGVALTKDGRVIVADRHNHRVQTSFNLNRRLSVFSCYSHRHKSILSAMASEVRDDLHLTSTGKGHYYRSPHGFPPQGFRRTVYDVLPPVLTNPDYVTDRENFQTTTGTTHDYKAHGGILSNSQFKKAPGSWKVHYVEDNIGKLSVKPWRRPLTMGNQCSEMMSQYTGRPGVNLDTVYNAGIQPFNLADHHREGNSKDLVPSTINRGITGQKFYPRDRGVLTYHMDPYLTTTQRDHRAFTKHELGRYPAKDYATYWECEEYTKAWGHGSKENPLPLNSVPREKGPMRDRIWFREPTTIPRLPKSLEPVPNKGMKTLMSESYTMPPERKRWELFTLNVPKPWHAPLESPGPGETFRVPRMYNTEYQFYGSEKPVTI</sequence>
<feature type="repeat" description="NHL" evidence="8">
    <location>
        <begin position="713"/>
        <end position="754"/>
    </location>
</feature>
<dbReference type="FunFam" id="2.120.10.30:FF:000013">
    <property type="entry name" value="E3 ubiquitin-protein ligase TRIM71"/>
    <property type="match status" value="1"/>
</dbReference>
<dbReference type="PROSITE" id="PS00518">
    <property type="entry name" value="ZF_RING_1"/>
    <property type="match status" value="1"/>
</dbReference>
<dbReference type="Gene3D" id="2.60.40.10">
    <property type="entry name" value="Immunoglobulins"/>
    <property type="match status" value="1"/>
</dbReference>
<feature type="domain" description="RING-type" evidence="10">
    <location>
        <begin position="16"/>
        <end position="59"/>
    </location>
</feature>
<dbReference type="FunFam" id="3.30.160.60:FF:003781">
    <property type="match status" value="1"/>
</dbReference>
<evidence type="ECO:0000256" key="6">
    <source>
        <dbReference type="PROSITE-ProRule" id="PRU00024"/>
    </source>
</evidence>
<feature type="coiled-coil region" evidence="9">
    <location>
        <begin position="250"/>
        <end position="277"/>
    </location>
</feature>
<dbReference type="Proteomes" id="UP000275408">
    <property type="component" value="Unassembled WGS sequence"/>
</dbReference>
<dbReference type="Pfam" id="PF00643">
    <property type="entry name" value="zf-B_box"/>
    <property type="match status" value="1"/>
</dbReference>
<feature type="repeat" description="NHL" evidence="8">
    <location>
        <begin position="477"/>
        <end position="518"/>
    </location>
</feature>
<dbReference type="SMART" id="SM00557">
    <property type="entry name" value="IG_FLMN"/>
    <property type="match status" value="1"/>
</dbReference>
<evidence type="ECO:0000313" key="13">
    <source>
        <dbReference type="Proteomes" id="UP000275408"/>
    </source>
</evidence>
<dbReference type="Gene3D" id="3.30.40.10">
    <property type="entry name" value="Zinc/RING finger domain, C3HC4 (zinc finger)"/>
    <property type="match status" value="1"/>
</dbReference>
<dbReference type="CDD" id="cd14954">
    <property type="entry name" value="NHL_TRIM71_like"/>
    <property type="match status" value="1"/>
</dbReference>
<evidence type="ECO:0000256" key="4">
    <source>
        <dbReference type="ARBA" id="ARBA00022771"/>
    </source>
</evidence>
<dbReference type="InterPro" id="IPR001258">
    <property type="entry name" value="NHL_repeat"/>
</dbReference>
<dbReference type="FunFam" id="2.120.10.30:FF:000037">
    <property type="entry name" value="Uncharacterized protein, isoform E"/>
    <property type="match status" value="1"/>
</dbReference>
<evidence type="ECO:0000256" key="2">
    <source>
        <dbReference type="ARBA" id="ARBA00022723"/>
    </source>
</evidence>
<dbReference type="InterPro" id="IPR001841">
    <property type="entry name" value="Znf_RING"/>
</dbReference>
<feature type="repeat" description="Filamin" evidence="7">
    <location>
        <begin position="359"/>
        <end position="462"/>
    </location>
</feature>
<reference evidence="12 13" key="1">
    <citation type="journal article" date="2018" name="Sci. Rep.">
        <title>Comparative analysis of the Pocillopora damicornis genome highlights role of immune system in coral evolution.</title>
        <authorList>
            <person name="Cunning R."/>
            <person name="Bay R.A."/>
            <person name="Gillette P."/>
            <person name="Baker A.C."/>
            <person name="Traylor-Knowles N."/>
        </authorList>
    </citation>
    <scope>NUCLEOTIDE SEQUENCE [LARGE SCALE GENOMIC DNA]</scope>
    <source>
        <strain evidence="12">RSMAS</strain>
        <tissue evidence="12">Whole animal</tissue>
    </source>
</reference>
<dbReference type="Pfam" id="PF00097">
    <property type="entry name" value="zf-C3HC4"/>
    <property type="match status" value="1"/>
</dbReference>
<feature type="repeat" description="NHL" evidence="8">
    <location>
        <begin position="522"/>
        <end position="565"/>
    </location>
</feature>
<evidence type="ECO:0008006" key="14">
    <source>
        <dbReference type="Google" id="ProtNLM"/>
    </source>
</evidence>
<dbReference type="InterPro" id="IPR053347">
    <property type="entry name" value="Axonemal_MT_stabilizer"/>
</dbReference>
<evidence type="ECO:0000256" key="5">
    <source>
        <dbReference type="ARBA" id="ARBA00022833"/>
    </source>
</evidence>
<dbReference type="InterPro" id="IPR017907">
    <property type="entry name" value="Znf_RING_CS"/>
</dbReference>
<keyword evidence="9" id="KW-0175">Coiled coil</keyword>
<dbReference type="GO" id="GO:0008270">
    <property type="term" value="F:zinc ion binding"/>
    <property type="evidence" value="ECO:0007669"/>
    <property type="project" value="UniProtKB-KW"/>
</dbReference>
<feature type="domain" description="B box-type" evidence="11">
    <location>
        <begin position="150"/>
        <end position="191"/>
    </location>
</feature>
<gene>
    <name evidence="12" type="ORF">pdam_00005619</name>
</gene>
<evidence type="ECO:0000256" key="1">
    <source>
        <dbReference type="ARBA" id="ARBA00008518"/>
    </source>
</evidence>
<feature type="repeat" description="NHL" evidence="8">
    <location>
        <begin position="663"/>
        <end position="706"/>
    </location>
</feature>
<dbReference type="InterPro" id="IPR001298">
    <property type="entry name" value="Filamin/ABP280_rpt"/>
</dbReference>
<keyword evidence="3" id="KW-0677">Repeat</keyword>
<dbReference type="Gene3D" id="2.120.10.30">
    <property type="entry name" value="TolB, C-terminal domain"/>
    <property type="match status" value="3"/>
</dbReference>
<dbReference type="PANTHER" id="PTHR37404:SF1">
    <property type="entry name" value="HCG1796489"/>
    <property type="match status" value="1"/>
</dbReference>
<dbReference type="SMART" id="SM00184">
    <property type="entry name" value="RING"/>
    <property type="match status" value="1"/>
</dbReference>
<dbReference type="EMBL" id="RCHS01000074">
    <property type="protein sequence ID" value="RMX61204.1"/>
    <property type="molecule type" value="Genomic_DNA"/>
</dbReference>
<dbReference type="InterPro" id="IPR014756">
    <property type="entry name" value="Ig_E-set"/>
</dbReference>
<comment type="similarity">
    <text evidence="1">Belongs to the TRIM/RBCC family.</text>
</comment>
<accession>A0A3M6V656</accession>
<dbReference type="FunFam" id="3.30.40.10:FF:000623">
    <property type="entry name" value="Uncharacterized protein, isoform A"/>
    <property type="match status" value="1"/>
</dbReference>
<proteinExistence type="inferred from homology"/>
<dbReference type="InterPro" id="IPR013783">
    <property type="entry name" value="Ig-like_fold"/>
</dbReference>
<dbReference type="PROSITE" id="PS51125">
    <property type="entry name" value="NHL"/>
    <property type="match status" value="6"/>
</dbReference>
<dbReference type="InterPro" id="IPR011042">
    <property type="entry name" value="6-blade_b-propeller_TolB-like"/>
</dbReference>
<evidence type="ECO:0000259" key="11">
    <source>
        <dbReference type="PROSITE" id="PS50119"/>
    </source>
</evidence>
<keyword evidence="2" id="KW-0479">Metal-binding</keyword>
<feature type="domain" description="B box-type" evidence="11">
    <location>
        <begin position="92"/>
        <end position="139"/>
    </location>
</feature>
<dbReference type="Gene3D" id="3.30.160.60">
    <property type="entry name" value="Classic Zinc Finger"/>
    <property type="match status" value="1"/>
</dbReference>
<organism evidence="12 13">
    <name type="scientific">Pocillopora damicornis</name>
    <name type="common">Cauliflower coral</name>
    <name type="synonym">Millepora damicornis</name>
    <dbReference type="NCBI Taxonomy" id="46731"/>
    <lineage>
        <taxon>Eukaryota</taxon>
        <taxon>Metazoa</taxon>
        <taxon>Cnidaria</taxon>
        <taxon>Anthozoa</taxon>
        <taxon>Hexacorallia</taxon>
        <taxon>Scleractinia</taxon>
        <taxon>Astrocoeniina</taxon>
        <taxon>Pocilloporidae</taxon>
        <taxon>Pocillopora</taxon>
    </lineage>
</organism>
<dbReference type="STRING" id="46731.A0A3M6V656"/>
<dbReference type="SUPFAM" id="SSF57845">
    <property type="entry name" value="B-box zinc-binding domain"/>
    <property type="match status" value="1"/>
</dbReference>
<dbReference type="SMART" id="SM00336">
    <property type="entry name" value="BBOX"/>
    <property type="match status" value="2"/>
</dbReference>
<dbReference type="InterPro" id="IPR013083">
    <property type="entry name" value="Znf_RING/FYVE/PHD"/>
</dbReference>
<dbReference type="SUPFAM" id="SSF81296">
    <property type="entry name" value="E set domains"/>
    <property type="match status" value="1"/>
</dbReference>
<evidence type="ECO:0000256" key="9">
    <source>
        <dbReference type="SAM" id="Coils"/>
    </source>
</evidence>
<dbReference type="AlphaFoldDB" id="A0A3M6V656"/>
<dbReference type="PROSITE" id="PS50089">
    <property type="entry name" value="ZF_RING_2"/>
    <property type="match status" value="1"/>
</dbReference>
<dbReference type="PROSITE" id="PS50194">
    <property type="entry name" value="FILAMIN_REPEAT"/>
    <property type="match status" value="1"/>
</dbReference>
<dbReference type="InterPro" id="IPR017868">
    <property type="entry name" value="Filamin/ABP280_repeat-like"/>
</dbReference>
<keyword evidence="13" id="KW-1185">Reference proteome</keyword>
<comment type="caution">
    <text evidence="12">The sequence shown here is derived from an EMBL/GenBank/DDBJ whole genome shotgun (WGS) entry which is preliminary data.</text>
</comment>
<name>A0A3M6V656_POCDA</name>
<evidence type="ECO:0000256" key="8">
    <source>
        <dbReference type="PROSITE-ProRule" id="PRU00504"/>
    </source>
</evidence>
<dbReference type="SUPFAM" id="SSF57850">
    <property type="entry name" value="RING/U-box"/>
    <property type="match status" value="1"/>
</dbReference>
<dbReference type="SUPFAM" id="SSF101898">
    <property type="entry name" value="NHL repeat"/>
    <property type="match status" value="1"/>
</dbReference>
<keyword evidence="4 6" id="KW-0863">Zinc-finger</keyword>
<dbReference type="PANTHER" id="PTHR37404">
    <property type="entry name" value="HCG1796489"/>
    <property type="match status" value="1"/>
</dbReference>
<evidence type="ECO:0000313" key="12">
    <source>
        <dbReference type="EMBL" id="RMX61204.1"/>
    </source>
</evidence>
<feature type="repeat" description="NHL" evidence="8">
    <location>
        <begin position="569"/>
        <end position="612"/>
    </location>
</feature>
<evidence type="ECO:0000256" key="3">
    <source>
        <dbReference type="ARBA" id="ARBA00022737"/>
    </source>
</evidence>
<evidence type="ECO:0000259" key="10">
    <source>
        <dbReference type="PROSITE" id="PS50089"/>
    </source>
</evidence>
<evidence type="ECO:0000256" key="7">
    <source>
        <dbReference type="PROSITE-ProRule" id="PRU00087"/>
    </source>
</evidence>
<dbReference type="OrthoDB" id="382863at2759"/>
<dbReference type="Pfam" id="PF00630">
    <property type="entry name" value="Filamin"/>
    <property type="match status" value="1"/>
</dbReference>
<dbReference type="Pfam" id="PF01436">
    <property type="entry name" value="NHL"/>
    <property type="match status" value="4"/>
</dbReference>